<dbReference type="AlphaFoldDB" id="A0A427ALL8"/>
<dbReference type="Proteomes" id="UP000287651">
    <property type="component" value="Unassembled WGS sequence"/>
</dbReference>
<organism evidence="2 3">
    <name type="scientific">Ensete ventricosum</name>
    <name type="common">Abyssinian banana</name>
    <name type="synonym">Musa ensete</name>
    <dbReference type="NCBI Taxonomy" id="4639"/>
    <lineage>
        <taxon>Eukaryota</taxon>
        <taxon>Viridiplantae</taxon>
        <taxon>Streptophyta</taxon>
        <taxon>Embryophyta</taxon>
        <taxon>Tracheophyta</taxon>
        <taxon>Spermatophyta</taxon>
        <taxon>Magnoliopsida</taxon>
        <taxon>Liliopsida</taxon>
        <taxon>Zingiberales</taxon>
        <taxon>Musaceae</taxon>
        <taxon>Ensete</taxon>
    </lineage>
</organism>
<reference evidence="2 3" key="1">
    <citation type="journal article" date="2014" name="Agronomy (Basel)">
        <title>A Draft Genome Sequence for Ensete ventricosum, the Drought-Tolerant Tree Against Hunger.</title>
        <authorList>
            <person name="Harrison J."/>
            <person name="Moore K.A."/>
            <person name="Paszkiewicz K."/>
            <person name="Jones T."/>
            <person name="Grant M."/>
            <person name="Ambacheew D."/>
            <person name="Muzemil S."/>
            <person name="Studholme D.J."/>
        </authorList>
    </citation>
    <scope>NUCLEOTIDE SEQUENCE [LARGE SCALE GENOMIC DNA]</scope>
</reference>
<name>A0A427ALL8_ENSVE</name>
<comment type="caution">
    <text evidence="2">The sequence shown here is derived from an EMBL/GenBank/DDBJ whole genome shotgun (WGS) entry which is preliminary data.</text>
</comment>
<evidence type="ECO:0000313" key="3">
    <source>
        <dbReference type="Proteomes" id="UP000287651"/>
    </source>
</evidence>
<evidence type="ECO:0000313" key="2">
    <source>
        <dbReference type="EMBL" id="RRT77052.1"/>
    </source>
</evidence>
<proteinExistence type="predicted"/>
<evidence type="ECO:0000259" key="1">
    <source>
        <dbReference type="Pfam" id="PF24160"/>
    </source>
</evidence>
<accession>A0A427ALL8</accession>
<gene>
    <name evidence="2" type="ORF">B296_00009883</name>
</gene>
<dbReference type="Pfam" id="PF24160">
    <property type="entry name" value="UVB_sens_C"/>
    <property type="match status" value="1"/>
</dbReference>
<protein>
    <recommendedName>
        <fullName evidence="1">Root UVB sensitive protein C-terminal domain-containing protein</fullName>
    </recommendedName>
</protein>
<dbReference type="EMBL" id="AMZH03002026">
    <property type="protein sequence ID" value="RRT77052.1"/>
    <property type="molecule type" value="Genomic_DNA"/>
</dbReference>
<dbReference type="InterPro" id="IPR055412">
    <property type="entry name" value="UVB_sens_C"/>
</dbReference>
<feature type="domain" description="Root UVB sensitive protein C-terminal" evidence="1">
    <location>
        <begin position="6"/>
        <end position="63"/>
    </location>
</feature>
<sequence>MLIPVNYLLMERKGVIRVIIHKEATSDDILQSFFHALILANLTGKAKSLHTESRLWMEEHYHDFIAKVQLKSKSLSTAQLKHQRRLLSGSIVWRALWALSPSEEKIN</sequence>